<dbReference type="SUPFAM" id="SSF103481">
    <property type="entry name" value="Multidrug resistance efflux transporter EmrE"/>
    <property type="match status" value="2"/>
</dbReference>
<feature type="domain" description="EamA" evidence="7">
    <location>
        <begin position="145"/>
        <end position="288"/>
    </location>
</feature>
<dbReference type="PANTHER" id="PTHR42920:SF5">
    <property type="entry name" value="EAMA DOMAIN-CONTAINING PROTEIN"/>
    <property type="match status" value="1"/>
</dbReference>
<keyword evidence="5 6" id="KW-0472">Membrane</keyword>
<name>A0A7M1LIU1_9BACT</name>
<feature type="domain" description="EamA" evidence="7">
    <location>
        <begin position="9"/>
        <end position="136"/>
    </location>
</feature>
<gene>
    <name evidence="8" type="ORF">IMC76_03430</name>
</gene>
<accession>A0A7M1LIU1</accession>
<feature type="transmembrane region" description="Helical" evidence="6">
    <location>
        <begin position="90"/>
        <end position="110"/>
    </location>
</feature>
<reference evidence="8 9" key="1">
    <citation type="submission" date="2020-10" db="EMBL/GenBank/DDBJ databases">
        <title>Campylobacter and Helicobacter PacBio genomes.</title>
        <authorList>
            <person name="Lane C."/>
        </authorList>
    </citation>
    <scope>NUCLEOTIDE SEQUENCE [LARGE SCALE GENOMIC DNA]</scope>
    <source>
        <strain evidence="8 9">2016D-0077</strain>
    </source>
</reference>
<feature type="transmembrane region" description="Helical" evidence="6">
    <location>
        <begin position="5"/>
        <end position="23"/>
    </location>
</feature>
<evidence type="ECO:0000256" key="4">
    <source>
        <dbReference type="ARBA" id="ARBA00022989"/>
    </source>
</evidence>
<proteinExistence type="predicted"/>
<keyword evidence="4 6" id="KW-1133">Transmembrane helix</keyword>
<feature type="transmembrane region" description="Helical" evidence="6">
    <location>
        <begin position="216"/>
        <end position="235"/>
    </location>
</feature>
<dbReference type="InterPro" id="IPR051258">
    <property type="entry name" value="Diverse_Substrate_Transporter"/>
</dbReference>
<dbReference type="GO" id="GO:0005886">
    <property type="term" value="C:plasma membrane"/>
    <property type="evidence" value="ECO:0007669"/>
    <property type="project" value="UniProtKB-SubCell"/>
</dbReference>
<keyword evidence="2" id="KW-1003">Cell membrane</keyword>
<evidence type="ECO:0000259" key="7">
    <source>
        <dbReference type="Pfam" id="PF00892"/>
    </source>
</evidence>
<feature type="transmembrane region" description="Helical" evidence="6">
    <location>
        <begin position="273"/>
        <end position="293"/>
    </location>
</feature>
<dbReference type="Proteomes" id="UP000594749">
    <property type="component" value="Chromosome"/>
</dbReference>
<evidence type="ECO:0000313" key="8">
    <source>
        <dbReference type="EMBL" id="QOQ87864.1"/>
    </source>
</evidence>
<evidence type="ECO:0000256" key="1">
    <source>
        <dbReference type="ARBA" id="ARBA00004651"/>
    </source>
</evidence>
<dbReference type="InterPro" id="IPR037185">
    <property type="entry name" value="EmrE-like"/>
</dbReference>
<sequence length="304" mass="34058">MSKTLIAKISLIIIAIGWGATFLPIQKALYYINVPSFLFFRFLFSGIFMYLASLKFGLKFDKNSLIFGVILGFFMFLDFIFQIYALKFTYSSTVAFIIGLNIVIVPFLVCFFFKVKLSLKAILSAFLAVVGLFLLSNTKGFGLGLGEALALISAFAYAFHVVYTGKFVKNCNIYALLVVQFFTVSFLTLIYAILFAKTTPNSYKILGGFEIWLSLNFIYILIFTVIFATIIAFFVQTKAQIYLSPTQTALILSLEPVSAGFIGYFIGQELLTKAQIFGAVLIIISILISELNFTKFIGKFTRKI</sequence>
<dbReference type="OrthoDB" id="9804865at2"/>
<feature type="transmembrane region" description="Helical" evidence="6">
    <location>
        <begin position="141"/>
        <end position="162"/>
    </location>
</feature>
<comment type="subcellular location">
    <subcellularLocation>
        <location evidence="1">Cell membrane</location>
        <topology evidence="1">Multi-pass membrane protein</topology>
    </subcellularLocation>
</comment>
<evidence type="ECO:0000256" key="5">
    <source>
        <dbReference type="ARBA" id="ARBA00023136"/>
    </source>
</evidence>
<feature type="transmembrane region" description="Helical" evidence="6">
    <location>
        <begin position="29"/>
        <end position="52"/>
    </location>
</feature>
<evidence type="ECO:0000256" key="2">
    <source>
        <dbReference type="ARBA" id="ARBA00022475"/>
    </source>
</evidence>
<dbReference type="InterPro" id="IPR000620">
    <property type="entry name" value="EamA_dom"/>
</dbReference>
<feature type="transmembrane region" description="Helical" evidence="6">
    <location>
        <begin position="64"/>
        <end position="84"/>
    </location>
</feature>
<feature type="transmembrane region" description="Helical" evidence="6">
    <location>
        <begin position="247"/>
        <end position="267"/>
    </location>
</feature>
<keyword evidence="3 6" id="KW-0812">Transmembrane</keyword>
<keyword evidence="9" id="KW-1185">Reference proteome</keyword>
<dbReference type="EMBL" id="CP063078">
    <property type="protein sequence ID" value="QOQ87864.1"/>
    <property type="molecule type" value="Genomic_DNA"/>
</dbReference>
<evidence type="ECO:0000256" key="3">
    <source>
        <dbReference type="ARBA" id="ARBA00022692"/>
    </source>
</evidence>
<evidence type="ECO:0000256" key="6">
    <source>
        <dbReference type="SAM" id="Phobius"/>
    </source>
</evidence>
<feature type="transmembrane region" description="Helical" evidence="6">
    <location>
        <begin position="117"/>
        <end position="135"/>
    </location>
</feature>
<dbReference type="PANTHER" id="PTHR42920">
    <property type="entry name" value="OS03G0707200 PROTEIN-RELATED"/>
    <property type="match status" value="1"/>
</dbReference>
<feature type="transmembrane region" description="Helical" evidence="6">
    <location>
        <begin position="174"/>
        <end position="196"/>
    </location>
</feature>
<dbReference type="Pfam" id="PF00892">
    <property type="entry name" value="EamA"/>
    <property type="match status" value="2"/>
</dbReference>
<dbReference type="RefSeq" id="WP_025802258.1">
    <property type="nucleotide sequence ID" value="NZ_CP053842.1"/>
</dbReference>
<evidence type="ECO:0000313" key="9">
    <source>
        <dbReference type="Proteomes" id="UP000594749"/>
    </source>
</evidence>
<dbReference type="AlphaFoldDB" id="A0A7M1LIU1"/>
<protein>
    <submittedName>
        <fullName evidence="8">DMT family transporter</fullName>
    </submittedName>
</protein>
<organism evidence="8 9">
    <name type="scientific">Campylobacter corcagiensis</name>
    <dbReference type="NCBI Taxonomy" id="1448857"/>
    <lineage>
        <taxon>Bacteria</taxon>
        <taxon>Pseudomonadati</taxon>
        <taxon>Campylobacterota</taxon>
        <taxon>Epsilonproteobacteria</taxon>
        <taxon>Campylobacterales</taxon>
        <taxon>Campylobacteraceae</taxon>
        <taxon>Campylobacter</taxon>
    </lineage>
</organism>